<dbReference type="EMBL" id="CP002801">
    <property type="protein sequence ID" value="AEH11311.1"/>
    <property type="molecule type" value="Genomic_DNA"/>
</dbReference>
<dbReference type="SUPFAM" id="SSF53254">
    <property type="entry name" value="Phosphoglycerate mutase-like"/>
    <property type="match status" value="1"/>
</dbReference>
<gene>
    <name evidence="2" type="ordered locus">FsymDg_4038</name>
</gene>
<dbReference type="KEGG" id="fsy:FsymDg_4038"/>
<dbReference type="HOGENOM" id="CLU_033323_5_0_11"/>
<feature type="compositionally biased region" description="Pro residues" evidence="1">
    <location>
        <begin position="17"/>
        <end position="35"/>
    </location>
</feature>
<evidence type="ECO:0000313" key="3">
    <source>
        <dbReference type="Proteomes" id="UP000001549"/>
    </source>
</evidence>
<sequence>MTSARPGAPDPVDGHPSPAPEPSSPGHPSSRPPVPRSSSTYVPTTVHLVRHGEVFNPEKVLYGRLPGFVLSETGQRQAKVTAEFLAGRDIAAVVASPLERARQTAAPIAQALGIDVDVDPRLIESRNVFEGKPFEAGPALLRHPRMWWVLINPFRPSWGEPYTEIAGRMLAAVAEWRDAFPGREVVLVSHQLPVWTARRALEGQKLWHRPDRRQCALASVTSAVYTADRLLRIDYAEPNGPTTNQPGSVGA</sequence>
<evidence type="ECO:0000256" key="1">
    <source>
        <dbReference type="SAM" id="MobiDB-lite"/>
    </source>
</evidence>
<evidence type="ECO:0000313" key="2">
    <source>
        <dbReference type="EMBL" id="AEH11311.1"/>
    </source>
</evidence>
<dbReference type="Gene3D" id="3.40.50.1240">
    <property type="entry name" value="Phosphoglycerate mutase-like"/>
    <property type="match status" value="1"/>
</dbReference>
<dbReference type="InterPro" id="IPR013078">
    <property type="entry name" value="His_Pase_superF_clade-1"/>
</dbReference>
<reference evidence="2 3" key="1">
    <citation type="submission" date="2011-05" db="EMBL/GenBank/DDBJ databases">
        <title>Complete sequence of chromosome of Frankia symbiont of Datisca glomerata.</title>
        <authorList>
            <consortium name="US DOE Joint Genome Institute"/>
            <person name="Lucas S."/>
            <person name="Han J."/>
            <person name="Lapidus A."/>
            <person name="Cheng J.-F."/>
            <person name="Goodwin L."/>
            <person name="Pitluck S."/>
            <person name="Peters L."/>
            <person name="Mikhailova N."/>
            <person name="Chertkov O."/>
            <person name="Teshima H."/>
            <person name="Han C."/>
            <person name="Tapia R."/>
            <person name="Land M."/>
            <person name="Hauser L."/>
            <person name="Kyrpides N."/>
            <person name="Ivanova N."/>
            <person name="Pagani I."/>
            <person name="Berry A."/>
            <person name="Pawlowski K."/>
            <person name="Persson T."/>
            <person name="Vanden Heuvel B."/>
            <person name="Benson D."/>
            <person name="Woyke T."/>
        </authorList>
    </citation>
    <scope>NUCLEOTIDE SEQUENCE [LARGE SCALE GENOMIC DNA]</scope>
    <source>
        <strain evidence="3">4085684</strain>
    </source>
</reference>
<dbReference type="InterPro" id="IPR029033">
    <property type="entry name" value="His_PPase_superfam"/>
</dbReference>
<protein>
    <submittedName>
        <fullName evidence="2">Phosphoglycerate mutase</fullName>
    </submittedName>
</protein>
<dbReference type="Pfam" id="PF00300">
    <property type="entry name" value="His_Phos_1"/>
    <property type="match status" value="1"/>
</dbReference>
<dbReference type="Proteomes" id="UP000001549">
    <property type="component" value="Chromosome"/>
</dbReference>
<dbReference type="SMART" id="SM00855">
    <property type="entry name" value="PGAM"/>
    <property type="match status" value="1"/>
</dbReference>
<dbReference type="STRING" id="656024.FsymDg_4038"/>
<dbReference type="InterPro" id="IPR050275">
    <property type="entry name" value="PGM_Phosphatase"/>
</dbReference>
<dbReference type="RefSeq" id="WP_013875186.1">
    <property type="nucleotide sequence ID" value="NC_015656.1"/>
</dbReference>
<name>F8AVJ7_9ACTN</name>
<dbReference type="PANTHER" id="PTHR48100:SF51">
    <property type="entry name" value="PHOSPHOGLYCERATE MUTASE"/>
    <property type="match status" value="1"/>
</dbReference>
<dbReference type="GO" id="GO:0016791">
    <property type="term" value="F:phosphatase activity"/>
    <property type="evidence" value="ECO:0007669"/>
    <property type="project" value="TreeGrafter"/>
</dbReference>
<proteinExistence type="predicted"/>
<accession>F8AVJ7</accession>
<dbReference type="PANTHER" id="PTHR48100">
    <property type="entry name" value="BROAD-SPECIFICITY PHOSPHATASE YOR283W-RELATED"/>
    <property type="match status" value="1"/>
</dbReference>
<dbReference type="AlphaFoldDB" id="F8AVJ7"/>
<keyword evidence="3" id="KW-1185">Reference proteome</keyword>
<dbReference type="GO" id="GO:0005737">
    <property type="term" value="C:cytoplasm"/>
    <property type="evidence" value="ECO:0007669"/>
    <property type="project" value="TreeGrafter"/>
</dbReference>
<dbReference type="eggNOG" id="COG0406">
    <property type="taxonomic scope" value="Bacteria"/>
</dbReference>
<feature type="region of interest" description="Disordered" evidence="1">
    <location>
        <begin position="1"/>
        <end position="40"/>
    </location>
</feature>
<dbReference type="CDD" id="cd07067">
    <property type="entry name" value="HP_PGM_like"/>
    <property type="match status" value="1"/>
</dbReference>
<organism evidence="2 3">
    <name type="scientific">Candidatus Protofrankia datiscae</name>
    <dbReference type="NCBI Taxonomy" id="2716812"/>
    <lineage>
        <taxon>Bacteria</taxon>
        <taxon>Bacillati</taxon>
        <taxon>Actinomycetota</taxon>
        <taxon>Actinomycetes</taxon>
        <taxon>Frankiales</taxon>
        <taxon>Frankiaceae</taxon>
        <taxon>Protofrankia</taxon>
    </lineage>
</organism>